<keyword evidence="4" id="KW-0539">Nucleus</keyword>
<feature type="compositionally biased region" description="Acidic residues" evidence="5">
    <location>
        <begin position="54"/>
        <end position="87"/>
    </location>
</feature>
<evidence type="ECO:0000256" key="5">
    <source>
        <dbReference type="SAM" id="MobiDB-lite"/>
    </source>
</evidence>
<feature type="compositionally biased region" description="Acidic residues" evidence="5">
    <location>
        <begin position="135"/>
        <end position="146"/>
    </location>
</feature>
<organism evidence="7 8">
    <name type="scientific">Mycena pura</name>
    <dbReference type="NCBI Taxonomy" id="153505"/>
    <lineage>
        <taxon>Eukaryota</taxon>
        <taxon>Fungi</taxon>
        <taxon>Dikarya</taxon>
        <taxon>Basidiomycota</taxon>
        <taxon>Agaricomycotina</taxon>
        <taxon>Agaricomycetes</taxon>
        <taxon>Agaricomycetidae</taxon>
        <taxon>Agaricales</taxon>
        <taxon>Marasmiineae</taxon>
        <taxon>Mycenaceae</taxon>
        <taxon>Mycena</taxon>
    </lineage>
</organism>
<feature type="compositionally biased region" description="Basic residues" evidence="5">
    <location>
        <begin position="1"/>
        <end position="10"/>
    </location>
</feature>
<name>A0AAD6VHK3_9AGAR</name>
<evidence type="ECO:0000256" key="4">
    <source>
        <dbReference type="ARBA" id="ARBA00023242"/>
    </source>
</evidence>
<evidence type="ECO:0000313" key="8">
    <source>
        <dbReference type="Proteomes" id="UP001219525"/>
    </source>
</evidence>
<feature type="compositionally biased region" description="Basic and acidic residues" evidence="5">
    <location>
        <begin position="147"/>
        <end position="161"/>
    </location>
</feature>
<comment type="caution">
    <text evidence="7">The sequence shown here is derived from an EMBL/GenBank/DDBJ whole genome shotgun (WGS) entry which is preliminary data.</text>
</comment>
<dbReference type="EMBL" id="JARJCW010000024">
    <property type="protein sequence ID" value="KAJ7212214.1"/>
    <property type="molecule type" value="Genomic_DNA"/>
</dbReference>
<comment type="similarity">
    <text evidence="2">Belongs to the SAS10 family.</text>
</comment>
<feature type="compositionally biased region" description="Basic residues" evidence="5">
    <location>
        <begin position="93"/>
        <end position="102"/>
    </location>
</feature>
<evidence type="ECO:0000256" key="2">
    <source>
        <dbReference type="ARBA" id="ARBA00010979"/>
    </source>
</evidence>
<comment type="subcellular location">
    <subcellularLocation>
        <location evidence="1">Nucleus</location>
    </subcellularLocation>
</comment>
<dbReference type="GO" id="GO:0032040">
    <property type="term" value="C:small-subunit processome"/>
    <property type="evidence" value="ECO:0007669"/>
    <property type="project" value="TreeGrafter"/>
</dbReference>
<feature type="region of interest" description="Disordered" evidence="5">
    <location>
        <begin position="1"/>
        <end position="21"/>
    </location>
</feature>
<feature type="region of interest" description="Disordered" evidence="5">
    <location>
        <begin position="363"/>
        <end position="386"/>
    </location>
</feature>
<dbReference type="Pfam" id="PF09368">
    <property type="entry name" value="Sas10"/>
    <property type="match status" value="1"/>
</dbReference>
<dbReference type="PANTHER" id="PTHR13237">
    <property type="entry name" value="SOMETHING ABOUT SILENCING PROTEIN 10-RELATED"/>
    <property type="match status" value="1"/>
</dbReference>
<feature type="compositionally biased region" description="Basic residues" evidence="5">
    <location>
        <begin position="557"/>
        <end position="579"/>
    </location>
</feature>
<dbReference type="PANTHER" id="PTHR13237:SF8">
    <property type="entry name" value="SOMETHING ABOUT SILENCING PROTEIN 10"/>
    <property type="match status" value="1"/>
</dbReference>
<evidence type="ECO:0000259" key="6">
    <source>
        <dbReference type="Pfam" id="PF09368"/>
    </source>
</evidence>
<feature type="domain" description="Sas10 C-terminal" evidence="6">
    <location>
        <begin position="541"/>
        <end position="615"/>
    </location>
</feature>
<feature type="compositionally biased region" description="Basic residues" evidence="5">
    <location>
        <begin position="430"/>
        <end position="440"/>
    </location>
</feature>
<dbReference type="InterPro" id="IPR018972">
    <property type="entry name" value="Sas10_C_dom"/>
</dbReference>
<feature type="region of interest" description="Disordered" evidence="5">
    <location>
        <begin position="425"/>
        <end position="501"/>
    </location>
</feature>
<keyword evidence="3" id="KW-0597">Phosphoprotein</keyword>
<accession>A0AAD6VHK3</accession>
<feature type="region of interest" description="Disordered" evidence="5">
    <location>
        <begin position="48"/>
        <end position="161"/>
    </location>
</feature>
<reference evidence="7" key="1">
    <citation type="submission" date="2023-03" db="EMBL/GenBank/DDBJ databases">
        <title>Massive genome expansion in bonnet fungi (Mycena s.s.) driven by repeated elements and novel gene families across ecological guilds.</title>
        <authorList>
            <consortium name="Lawrence Berkeley National Laboratory"/>
            <person name="Harder C.B."/>
            <person name="Miyauchi S."/>
            <person name="Viragh M."/>
            <person name="Kuo A."/>
            <person name="Thoen E."/>
            <person name="Andreopoulos B."/>
            <person name="Lu D."/>
            <person name="Skrede I."/>
            <person name="Drula E."/>
            <person name="Henrissat B."/>
            <person name="Morin E."/>
            <person name="Kohler A."/>
            <person name="Barry K."/>
            <person name="LaButti K."/>
            <person name="Morin E."/>
            <person name="Salamov A."/>
            <person name="Lipzen A."/>
            <person name="Mereny Z."/>
            <person name="Hegedus B."/>
            <person name="Baldrian P."/>
            <person name="Stursova M."/>
            <person name="Weitz H."/>
            <person name="Taylor A."/>
            <person name="Grigoriev I.V."/>
            <person name="Nagy L.G."/>
            <person name="Martin F."/>
            <person name="Kauserud H."/>
        </authorList>
    </citation>
    <scope>NUCLEOTIDE SEQUENCE</scope>
    <source>
        <strain evidence="7">9144</strain>
    </source>
</reference>
<protein>
    <submittedName>
        <fullName evidence="7">Sas10 C-terminal domain-containing protein</fullName>
    </submittedName>
</protein>
<evidence type="ECO:0000256" key="1">
    <source>
        <dbReference type="ARBA" id="ARBA00004123"/>
    </source>
</evidence>
<evidence type="ECO:0000256" key="3">
    <source>
        <dbReference type="ARBA" id="ARBA00022553"/>
    </source>
</evidence>
<dbReference type="InterPro" id="IPR007146">
    <property type="entry name" value="Sas10/Utp3/C1D"/>
</dbReference>
<feature type="region of interest" description="Disordered" evidence="5">
    <location>
        <begin position="523"/>
        <end position="583"/>
    </location>
</feature>
<keyword evidence="8" id="KW-1185">Reference proteome</keyword>
<sequence>MPRRPRKTAGKPRPVNRADSKIKKWDKLSDIPLDAEDEFHASRDKVLLEGNNFGEDEDGDEDEVFGLDLDEDDDEVEQENAEDDEEIPVATKKSSKSRKPKAKSTSESSSDEESEEEGWGRGRSAYYSSNAAQLESDDEEGNELEEQEARRLQTKSRDSMRDEDFGLEDVVEPIALDAVEDTTTPVDLAPQDVQSLVRHLEKTSPETLALARDWEETAESLSKTRQKIATSEADSVGLGMIHIHYREFSSLSAELLVKISLEALLSYATALAFYLHLRSSEKYARQPELLRTHPVMARLLTLKQSLITLEDLDFAASESELYSDDASDFDGDEFMDAKQLWKLGRMEGLEENELAGLLDDAAAVQENQERDSARPRKKRKTSKMSTAHPVFDLVEPVFTTSTGTQHRSDSNEDAYGEATFLQHADAADKKARRKSLRFHTSKIESSSARRQGARNSAMGGDDDLPYREHGKQATKISQIRNEGGEDLVESEPQRRVSDVEDTNGYYELVKRKAKEKKEQKKAEYEAAQEAVRPDFESSISDGPRSLTRAILKNKGLTPRRPKSVRNPRVKKREKFRKANMKVSSQKAVYRGGLAETGRYDGEKSGISKVIKSVRLE</sequence>
<evidence type="ECO:0000313" key="7">
    <source>
        <dbReference type="EMBL" id="KAJ7212214.1"/>
    </source>
</evidence>
<dbReference type="Proteomes" id="UP001219525">
    <property type="component" value="Unassembled WGS sequence"/>
</dbReference>
<gene>
    <name evidence="7" type="ORF">GGX14DRAFT_448026</name>
</gene>
<dbReference type="AlphaFoldDB" id="A0AAD6VHK3"/>
<dbReference type="GO" id="GO:0000462">
    <property type="term" value="P:maturation of SSU-rRNA from tricistronic rRNA transcript (SSU-rRNA, 5.8S rRNA, LSU-rRNA)"/>
    <property type="evidence" value="ECO:0007669"/>
    <property type="project" value="TreeGrafter"/>
</dbReference>
<proteinExistence type="inferred from homology"/>
<dbReference type="Pfam" id="PF04000">
    <property type="entry name" value="Sas10_Utp3"/>
    <property type="match status" value="1"/>
</dbReference>